<reference evidence="3 4" key="1">
    <citation type="journal article" date="2019" name="Nat. Commun.">
        <title>The antimicrobial potential of Streptomyces from insect microbiomes.</title>
        <authorList>
            <person name="Chevrette M.G."/>
            <person name="Carlson C.M."/>
            <person name="Ortega H.E."/>
            <person name="Thomas C."/>
            <person name="Ananiev G.E."/>
            <person name="Barns K.J."/>
            <person name="Book A.J."/>
            <person name="Cagnazzo J."/>
            <person name="Carlos C."/>
            <person name="Flanigan W."/>
            <person name="Grubbs K.J."/>
            <person name="Horn H.A."/>
            <person name="Hoffmann F.M."/>
            <person name="Klassen J.L."/>
            <person name="Knack J.J."/>
            <person name="Lewin G.R."/>
            <person name="McDonald B.R."/>
            <person name="Muller L."/>
            <person name="Melo W.G.P."/>
            <person name="Pinto-Tomas A.A."/>
            <person name="Schmitz A."/>
            <person name="Wendt-Pienkowski E."/>
            <person name="Wildman S."/>
            <person name="Zhao M."/>
            <person name="Zhang F."/>
            <person name="Bugni T.S."/>
            <person name="Andes D.R."/>
            <person name="Pupo M.T."/>
            <person name="Currie C.R."/>
        </authorList>
    </citation>
    <scope>NUCLEOTIDE SEQUENCE [LARGE SCALE GENOMIC DNA]</scope>
    <source>
        <strain evidence="3 4">SID5840</strain>
    </source>
</reference>
<comment type="caution">
    <text evidence="3">The sequence shown here is derived from an EMBL/GenBank/DDBJ whole genome shotgun (WGS) entry which is preliminary data.</text>
</comment>
<feature type="region of interest" description="Disordered" evidence="2">
    <location>
        <begin position="780"/>
        <end position="801"/>
    </location>
</feature>
<proteinExistence type="predicted"/>
<dbReference type="SUPFAM" id="SSF52540">
    <property type="entry name" value="P-loop containing nucleoside triphosphate hydrolases"/>
    <property type="match status" value="1"/>
</dbReference>
<dbReference type="AlphaFoldDB" id="A0A7K2IXI4"/>
<sequence>MAVQTFDIGRLTTHPVPLVPSSFIAVSGEGPKGDSNGSGKTTFLSAVSLLLADPQWRLDRDGRHARGLLFNPEAAGTGASRSGFGRGYVVGVFDVSDGSDPMTVWVRVADQPPYVQMRWTHGLRVARADTDQERADQADELWNSIPAKQGSGATHMGTVLYGLSPRCLAYLDTSVRPLVPSLLSQQMTAMTPDAIGEALLSLTGQSGLLTREVDRRREYETAAEQLRQAETDDRNLHIVEEAQLDAIRRRGEARGMLRDAEEAWKIHLACGVLEKRKEHLRAQARLKEAQDALREAETRAEQTRHRLRELREDTSVAALADEAARERESLQEKLTALGEEVGRLRQELEQLTKRRRELLATTRRHDGASLQQCRVDLERAEGHHNTALVRHYDARTDLTSAARVLELVRSGHDGRAGEAVRYLDERGVTTRGVLDSVILDESSRSEWEARLWRFRDSVSVHEADAEAAIDILRGRPGVSVVSLPGSVTTNPVPLFEGLSAPESFRPFLAAVRSRYAYESDPDRSWDRGLDEWVIGGFDEPLTGRESRLTVALAAFEAAEQREQDARETLSAAAHALHHHGERVRAAEAAEELGQCQVERREAEERLSGTTIRIQRVRGEWTEVDRRHTQAQADLSNHELTITSLNQELRFQEQEIRALRSDRHKTDAALNQVGLQSWESVWPDEIGTAEDYVDRRCPRGEPRLTDHWWTLADRRVMAALAEISGDRHTAPRPLVDLIQVSRRRSRIIPEAGSGLGAFTHEIHPLAEFLEEWSERDDLTKDGIARDREEREARLSASRQEVDRQKERLEQMRDIIIESVEMVLDSISKEFDRLDRARDGGYGARLDVDIQDPSITGSVWKVNVTPKWRRSPQGSHVSYQEVANGAQVKVFAIHLVLAALLHDSGSSNRVLVLDELGNSLGDENRKHVLRSLQDVAARRGVTILGTCQDSVIHDAVHHCGQVMWFNHASDSEVYNRPTRTWGSDPQGGHVEYLADWLRAGRPVSG</sequence>
<feature type="coiled-coil region" evidence="1">
    <location>
        <begin position="272"/>
        <end position="361"/>
    </location>
</feature>
<organism evidence="3 4">
    <name type="scientific">Nocardiopsis alba</name>
    <dbReference type="NCBI Taxonomy" id="53437"/>
    <lineage>
        <taxon>Bacteria</taxon>
        <taxon>Bacillati</taxon>
        <taxon>Actinomycetota</taxon>
        <taxon>Actinomycetes</taxon>
        <taxon>Streptosporangiales</taxon>
        <taxon>Nocardiopsidaceae</taxon>
        <taxon>Nocardiopsis</taxon>
    </lineage>
</organism>
<dbReference type="EMBL" id="WWHY01000001">
    <property type="protein sequence ID" value="MYR34669.1"/>
    <property type="molecule type" value="Genomic_DNA"/>
</dbReference>
<gene>
    <name evidence="3" type="ORF">GTW20_21060</name>
</gene>
<dbReference type="InterPro" id="IPR027417">
    <property type="entry name" value="P-loop_NTPase"/>
</dbReference>
<dbReference type="RefSeq" id="WP_161111636.1">
    <property type="nucleotide sequence ID" value="NZ_WWHY01000001.1"/>
</dbReference>
<dbReference type="Gene3D" id="3.40.50.300">
    <property type="entry name" value="P-loop containing nucleotide triphosphate hydrolases"/>
    <property type="match status" value="2"/>
</dbReference>
<protein>
    <submittedName>
        <fullName evidence="3">Uncharacterized protein</fullName>
    </submittedName>
</protein>
<evidence type="ECO:0000256" key="2">
    <source>
        <dbReference type="SAM" id="MobiDB-lite"/>
    </source>
</evidence>
<accession>A0A7K2IXI4</accession>
<feature type="coiled-coil region" evidence="1">
    <location>
        <begin position="585"/>
        <end position="661"/>
    </location>
</feature>
<name>A0A7K2IXI4_9ACTN</name>
<keyword evidence="1" id="KW-0175">Coiled coil</keyword>
<evidence type="ECO:0000313" key="4">
    <source>
        <dbReference type="Proteomes" id="UP000467124"/>
    </source>
</evidence>
<evidence type="ECO:0000313" key="3">
    <source>
        <dbReference type="EMBL" id="MYR34669.1"/>
    </source>
</evidence>
<dbReference type="Proteomes" id="UP000467124">
    <property type="component" value="Unassembled WGS sequence"/>
</dbReference>
<evidence type="ECO:0000256" key="1">
    <source>
        <dbReference type="SAM" id="Coils"/>
    </source>
</evidence>